<reference evidence="2" key="1">
    <citation type="submission" date="2023-01" db="EMBL/GenBank/DDBJ databases">
        <title>Genome assembly of the deep-sea coral Lophelia pertusa.</title>
        <authorList>
            <person name="Herrera S."/>
            <person name="Cordes E."/>
        </authorList>
    </citation>
    <scope>NUCLEOTIDE SEQUENCE</scope>
    <source>
        <strain evidence="2">USNM1676648</strain>
        <tissue evidence="2">Polyp</tissue>
    </source>
</reference>
<proteinExistence type="predicted"/>
<feature type="signal peptide" evidence="1">
    <location>
        <begin position="1"/>
        <end position="21"/>
    </location>
</feature>
<dbReference type="Proteomes" id="UP001163046">
    <property type="component" value="Unassembled WGS sequence"/>
</dbReference>
<evidence type="ECO:0000313" key="2">
    <source>
        <dbReference type="EMBL" id="KAJ7319184.1"/>
    </source>
</evidence>
<keyword evidence="1" id="KW-0732">Signal</keyword>
<evidence type="ECO:0000313" key="3">
    <source>
        <dbReference type="Proteomes" id="UP001163046"/>
    </source>
</evidence>
<gene>
    <name evidence="2" type="ORF">OS493_036472</name>
</gene>
<evidence type="ECO:0000256" key="1">
    <source>
        <dbReference type="SAM" id="SignalP"/>
    </source>
</evidence>
<protein>
    <submittedName>
        <fullName evidence="2">Uncharacterized protein</fullName>
    </submittedName>
</protein>
<accession>A0A9W9Y7B4</accession>
<comment type="caution">
    <text evidence="2">The sequence shown here is derived from an EMBL/GenBank/DDBJ whole genome shotgun (WGS) entry which is preliminary data.</text>
</comment>
<sequence>MEAKKIIIALAALTFIETIEASVVKRETTLSDVEAIYSRYKNRMRGDGTYYGPYPVGRGACTLDPLSPMATKRDGFVLLPRMQTTRSHLVVECALRLQA</sequence>
<feature type="chain" id="PRO_5040871125" evidence="1">
    <location>
        <begin position="22"/>
        <end position="99"/>
    </location>
</feature>
<keyword evidence="3" id="KW-1185">Reference proteome</keyword>
<name>A0A9W9Y7B4_9CNID</name>
<dbReference type="EMBL" id="MU827838">
    <property type="protein sequence ID" value="KAJ7319184.1"/>
    <property type="molecule type" value="Genomic_DNA"/>
</dbReference>
<organism evidence="2 3">
    <name type="scientific">Desmophyllum pertusum</name>
    <dbReference type="NCBI Taxonomy" id="174260"/>
    <lineage>
        <taxon>Eukaryota</taxon>
        <taxon>Metazoa</taxon>
        <taxon>Cnidaria</taxon>
        <taxon>Anthozoa</taxon>
        <taxon>Hexacorallia</taxon>
        <taxon>Scleractinia</taxon>
        <taxon>Caryophylliina</taxon>
        <taxon>Caryophylliidae</taxon>
        <taxon>Desmophyllum</taxon>
    </lineage>
</organism>
<dbReference type="AlphaFoldDB" id="A0A9W9Y7B4"/>